<proteinExistence type="predicted"/>
<dbReference type="RefSeq" id="WP_089460845.1">
    <property type="nucleotide sequence ID" value="NZ_CM009575.1"/>
</dbReference>
<dbReference type="EMBL" id="PQVP01000002">
    <property type="protein sequence ID" value="POZ81739.1"/>
    <property type="molecule type" value="Genomic_DNA"/>
</dbReference>
<comment type="caution">
    <text evidence="2">The sequence shown here is derived from an EMBL/GenBank/DDBJ whole genome shotgun (WGS) entry which is preliminary data.</text>
</comment>
<protein>
    <recommendedName>
        <fullName evidence="4">Terminase</fullName>
    </recommendedName>
</protein>
<evidence type="ECO:0000313" key="2">
    <source>
        <dbReference type="EMBL" id="POZ81739.1"/>
    </source>
</evidence>
<organism evidence="2 3">
    <name type="scientific">Burkholderia contaminans</name>
    <dbReference type="NCBI Taxonomy" id="488447"/>
    <lineage>
        <taxon>Bacteria</taxon>
        <taxon>Pseudomonadati</taxon>
        <taxon>Pseudomonadota</taxon>
        <taxon>Betaproteobacteria</taxon>
        <taxon>Burkholderiales</taxon>
        <taxon>Burkholderiaceae</taxon>
        <taxon>Burkholderia</taxon>
        <taxon>Burkholderia cepacia complex</taxon>
    </lineage>
</organism>
<feature type="region of interest" description="Disordered" evidence="1">
    <location>
        <begin position="1"/>
        <end position="20"/>
    </location>
</feature>
<dbReference type="AlphaFoldDB" id="A0A2S5DRK4"/>
<evidence type="ECO:0000313" key="3">
    <source>
        <dbReference type="Proteomes" id="UP000238655"/>
    </source>
</evidence>
<gene>
    <name evidence="2" type="ORF">C3743_15615</name>
</gene>
<evidence type="ECO:0000256" key="1">
    <source>
        <dbReference type="SAM" id="MobiDB-lite"/>
    </source>
</evidence>
<name>A0A2S5DRK4_9BURK</name>
<dbReference type="Proteomes" id="UP000238655">
    <property type="component" value="Chromosome 1"/>
</dbReference>
<reference evidence="2 3" key="1">
    <citation type="submission" date="2018-01" db="EMBL/GenBank/DDBJ databases">
        <title>Successful Treatment of Persistent Burkholderia cepacia Bacteremia with Ceftazidime-Avibactam.</title>
        <authorList>
            <person name="Tamma P."/>
            <person name="Fan Y."/>
            <person name="Bergman Y."/>
            <person name="Sick-Samuels A."/>
            <person name="Hsu A."/>
            <person name="Timp W."/>
            <person name="Simner P."/>
        </authorList>
    </citation>
    <scope>NUCLEOTIDE SEQUENCE [LARGE SCALE GENOMIC DNA]</scope>
    <source>
        <strain evidence="2 3">170816</strain>
    </source>
</reference>
<accession>A0A2S5DRK4</accession>
<sequence length="194" mass="21705">MNKPRNAIAGQPIDTEPDEERRDAFVAAYFETGKQNESAAIAGVHRITAQKWVKAAWFEKAIRQLRRDRDKGLDARITKILDRSLEQLEERIEHGDRKVIVVGRGEHARTEVENVPVPARDLAIITGVLFDKRAALRKAPEEDENPEMSALERIADKLREAAIQQKAMRNDEAVDVDAHEVVGGAPADDVSDLV</sequence>
<evidence type="ECO:0008006" key="4">
    <source>
        <dbReference type="Google" id="ProtNLM"/>
    </source>
</evidence>